<dbReference type="CDD" id="cd00438">
    <property type="entry name" value="cupin_RmlC"/>
    <property type="match status" value="1"/>
</dbReference>
<accession>A0A7L6B408</accession>
<dbReference type="AlphaFoldDB" id="A0A7L6B408"/>
<evidence type="ECO:0000313" key="5">
    <source>
        <dbReference type="Proteomes" id="UP000510844"/>
    </source>
</evidence>
<dbReference type="Gene3D" id="2.60.120.10">
    <property type="entry name" value="Jelly Rolls"/>
    <property type="match status" value="1"/>
</dbReference>
<sequence length="191" mass="20728">MTPPPVTSGTRLPEIWSAPLTPRPDVRGHFVEVFRASTLAAATGVDLPVTQASLSVSRRGVIRGVHYFPDGPGQTKVVSCVHGAVLDCVVDLRVDSPTFGRWTATRLDQDAPHALYVPRGFGHSFVSLTEGAVMLYLCDVEYVPDRELTVHPFDADLGLPWPAEPEPIVSERDLAAPTLREARRAGLLPTI</sequence>
<dbReference type="PANTHER" id="PTHR21047">
    <property type="entry name" value="DTDP-6-DEOXY-D-GLUCOSE-3,5 EPIMERASE"/>
    <property type="match status" value="1"/>
</dbReference>
<reference evidence="5" key="1">
    <citation type="submission" date="2020-07" db="EMBL/GenBank/DDBJ databases">
        <title>A new Micromonospora strain with potent antibiotic activity isolated from the microbiome of a mid-Atlantic deep-sea sponge.</title>
        <authorList>
            <person name="Back C.R."/>
            <person name="Stennett H.L."/>
            <person name="Williams S.E."/>
            <person name="Wang L."/>
            <person name="Ojeda Gomez J."/>
            <person name="Abdulle O.M."/>
            <person name="Duffy T."/>
            <person name="Hendry K.R."/>
            <person name="Powell D."/>
            <person name="Stach J.E."/>
            <person name="Essex-Lopresti A.E."/>
            <person name="Willis C.L."/>
            <person name="Curnow P."/>
            <person name="Race P.R."/>
        </authorList>
    </citation>
    <scope>NUCLEOTIDE SEQUENCE [LARGE SCALE GENOMIC DNA]</scope>
    <source>
        <strain evidence="5">28ISP2-46</strain>
    </source>
</reference>
<feature type="active site" description="Proton acceptor" evidence="2">
    <location>
        <position position="66"/>
    </location>
</feature>
<protein>
    <submittedName>
        <fullName evidence="4">dTDP-4-dehydrorhamnose 3,5-epimerase</fullName>
        <ecNumber evidence="4">5.1.3.13</ecNumber>
    </submittedName>
</protein>
<dbReference type="Pfam" id="PF00908">
    <property type="entry name" value="dTDP_sugar_isom"/>
    <property type="match status" value="1"/>
</dbReference>
<comment type="similarity">
    <text evidence="1">Belongs to the dTDP-4-dehydrorhamnose 3,5-epimerase family.</text>
</comment>
<dbReference type="KEGG" id="mfeu:H1D33_25635"/>
<evidence type="ECO:0000256" key="1">
    <source>
        <dbReference type="ARBA" id="ARBA00010154"/>
    </source>
</evidence>
<dbReference type="PANTHER" id="PTHR21047:SF2">
    <property type="entry name" value="THYMIDINE DIPHOSPHO-4-KETO-RHAMNOSE 3,5-EPIMERASE"/>
    <property type="match status" value="1"/>
</dbReference>
<evidence type="ECO:0000256" key="2">
    <source>
        <dbReference type="PIRSR" id="PIRSR600888-1"/>
    </source>
</evidence>
<feature type="active site" description="Proton donor" evidence="2">
    <location>
        <position position="136"/>
    </location>
</feature>
<gene>
    <name evidence="4" type="primary">rfbC</name>
    <name evidence="4" type="ORF">H1D33_25635</name>
</gene>
<dbReference type="GO" id="GO:0008830">
    <property type="term" value="F:dTDP-4-dehydrorhamnose 3,5-epimerase activity"/>
    <property type="evidence" value="ECO:0007669"/>
    <property type="project" value="UniProtKB-EC"/>
</dbReference>
<dbReference type="GO" id="GO:0005829">
    <property type="term" value="C:cytosol"/>
    <property type="evidence" value="ECO:0007669"/>
    <property type="project" value="TreeGrafter"/>
</dbReference>
<dbReference type="GO" id="GO:0000271">
    <property type="term" value="P:polysaccharide biosynthetic process"/>
    <property type="evidence" value="ECO:0007669"/>
    <property type="project" value="TreeGrafter"/>
</dbReference>
<dbReference type="Proteomes" id="UP000510844">
    <property type="component" value="Chromosome"/>
</dbReference>
<dbReference type="InterPro" id="IPR014710">
    <property type="entry name" value="RmlC-like_jellyroll"/>
</dbReference>
<organism evidence="4 5">
    <name type="scientific">Micromonospora robiginosa</name>
    <dbReference type="NCBI Taxonomy" id="2749844"/>
    <lineage>
        <taxon>Bacteria</taxon>
        <taxon>Bacillati</taxon>
        <taxon>Actinomycetota</taxon>
        <taxon>Actinomycetes</taxon>
        <taxon>Micromonosporales</taxon>
        <taxon>Micromonosporaceae</taxon>
        <taxon>Micromonospora</taxon>
    </lineage>
</organism>
<keyword evidence="5" id="KW-1185">Reference proteome</keyword>
<dbReference type="InterPro" id="IPR000888">
    <property type="entry name" value="RmlC-like"/>
</dbReference>
<feature type="site" description="Participates in a stacking interaction with the thymidine ring of dTDP-4-oxo-6-deoxyglucose" evidence="3">
    <location>
        <position position="142"/>
    </location>
</feature>
<dbReference type="GO" id="GO:0019305">
    <property type="term" value="P:dTDP-rhamnose biosynthetic process"/>
    <property type="evidence" value="ECO:0007669"/>
    <property type="project" value="TreeGrafter"/>
</dbReference>
<reference evidence="4 5" key="2">
    <citation type="journal article" date="2021" name="Mar. Drugs">
        <title>A New Micromonospora Strain with Antibiotic Activity Isolated from the Microbiome of a Mid-Atlantic Deep-Sea Sponge.</title>
        <authorList>
            <person name="Back C.R."/>
            <person name="Stennett H.L."/>
            <person name="Williams S.E."/>
            <person name="Wang L."/>
            <person name="Ojeda Gomez J."/>
            <person name="Abdulle O.M."/>
            <person name="Duffy T."/>
            <person name="Neal C."/>
            <person name="Mantell J."/>
            <person name="Jepson M.A."/>
            <person name="Hendry K.R."/>
            <person name="Powell D."/>
            <person name="Stach J.E.M."/>
            <person name="Essex-Lopresti A.E."/>
            <person name="Willis C.L."/>
            <person name="Curnow P."/>
            <person name="Race P.R."/>
        </authorList>
    </citation>
    <scope>NUCLEOTIDE SEQUENCE [LARGE SCALE GENOMIC DNA]</scope>
    <source>
        <strain evidence="4 5">28ISP2-46</strain>
    </source>
</reference>
<dbReference type="RefSeq" id="WP_181569129.1">
    <property type="nucleotide sequence ID" value="NZ_CP059322.2"/>
</dbReference>
<dbReference type="SUPFAM" id="SSF51182">
    <property type="entry name" value="RmlC-like cupins"/>
    <property type="match status" value="1"/>
</dbReference>
<name>A0A7L6B408_9ACTN</name>
<dbReference type="EMBL" id="CP059322">
    <property type="protein sequence ID" value="QLQ36614.1"/>
    <property type="molecule type" value="Genomic_DNA"/>
</dbReference>
<dbReference type="InterPro" id="IPR011051">
    <property type="entry name" value="RmlC_Cupin_sf"/>
</dbReference>
<dbReference type="EC" id="5.1.3.13" evidence="4"/>
<evidence type="ECO:0000313" key="4">
    <source>
        <dbReference type="EMBL" id="QLQ36614.1"/>
    </source>
</evidence>
<proteinExistence type="inferred from homology"/>
<keyword evidence="4" id="KW-0413">Isomerase</keyword>
<evidence type="ECO:0000256" key="3">
    <source>
        <dbReference type="PIRSR" id="PIRSR600888-3"/>
    </source>
</evidence>